<dbReference type="AlphaFoldDB" id="B7J6Y2"/>
<dbReference type="PaxDb" id="243159-AFE_2443"/>
<dbReference type="EMBL" id="CP001219">
    <property type="protein sequence ID" value="ACK80234.1"/>
    <property type="molecule type" value="Genomic_DNA"/>
</dbReference>
<name>B7J6Y2_ACIF2</name>
<dbReference type="STRING" id="243159.AFE_2443"/>
<sequence length="104" mass="11502">MGDDQPQIIPGALADDFFSFRSIESSFDELKTHLAERRVVLRSKRPELVEQEFYALLLVHAAVRHLMTEAAAQTGQAAQDLSFIHAVRVLHRRLPAAGAIPPSG</sequence>
<dbReference type="Proteomes" id="UP000001362">
    <property type="component" value="Chromosome"/>
</dbReference>
<keyword evidence="2" id="KW-1185">Reference proteome</keyword>
<protein>
    <submittedName>
        <fullName evidence="1">Transposase, degenerate</fullName>
    </submittedName>
</protein>
<accession>B7J6Y2</accession>
<dbReference type="eggNOG" id="COG3385">
    <property type="taxonomic scope" value="Bacteria"/>
</dbReference>
<dbReference type="HOGENOM" id="CLU_028400_4_3_6"/>
<evidence type="ECO:0000313" key="1">
    <source>
        <dbReference type="EMBL" id="ACK80234.1"/>
    </source>
</evidence>
<evidence type="ECO:0000313" key="2">
    <source>
        <dbReference type="Proteomes" id="UP000001362"/>
    </source>
</evidence>
<reference evidence="1 2" key="1">
    <citation type="journal article" date="2008" name="BMC Genomics">
        <title>Acidithiobacillus ferrooxidans metabolism: from genome sequence to industrial applications.</title>
        <authorList>
            <person name="Valdes J."/>
            <person name="Pedroso I."/>
            <person name="Quatrini R."/>
            <person name="Dodson R.J."/>
            <person name="Tettelin H."/>
            <person name="Blake R.II."/>
            <person name="Eisen J.A."/>
            <person name="Holmes D.S."/>
        </authorList>
    </citation>
    <scope>NUCLEOTIDE SEQUENCE [LARGE SCALE GENOMIC DNA]</scope>
    <source>
        <strain evidence="2">ATCC 23270 / DSM 14882 / CIP 104768 / NCIMB 8455</strain>
    </source>
</reference>
<proteinExistence type="predicted"/>
<gene>
    <name evidence="1" type="ordered locus">AFE_2443</name>
</gene>
<dbReference type="KEGG" id="afr:AFE_2443"/>
<organism evidence="1 2">
    <name type="scientific">Acidithiobacillus ferrooxidans (strain ATCC 23270 / DSM 14882 / CIP 104768 / NCIMB 8455)</name>
    <name type="common">Ferrobacillus ferrooxidans (strain ATCC 23270)</name>
    <dbReference type="NCBI Taxonomy" id="243159"/>
    <lineage>
        <taxon>Bacteria</taxon>
        <taxon>Pseudomonadati</taxon>
        <taxon>Pseudomonadota</taxon>
        <taxon>Acidithiobacillia</taxon>
        <taxon>Acidithiobacillales</taxon>
        <taxon>Acidithiobacillaceae</taxon>
        <taxon>Acidithiobacillus</taxon>
    </lineage>
</organism>